<dbReference type="OrthoDB" id="5979581at2759"/>
<keyword evidence="1" id="KW-0547">Nucleotide-binding</keyword>
<dbReference type="InterPro" id="IPR050235">
    <property type="entry name" value="CK1_Ser-Thr_kinase"/>
</dbReference>
<organism evidence="3 4">
    <name type="scientific">Steccherinum ochraceum</name>
    <dbReference type="NCBI Taxonomy" id="92696"/>
    <lineage>
        <taxon>Eukaryota</taxon>
        <taxon>Fungi</taxon>
        <taxon>Dikarya</taxon>
        <taxon>Basidiomycota</taxon>
        <taxon>Agaricomycotina</taxon>
        <taxon>Agaricomycetes</taxon>
        <taxon>Polyporales</taxon>
        <taxon>Steccherinaceae</taxon>
        <taxon>Steccherinum</taxon>
    </lineage>
</organism>
<dbReference type="InterPro" id="IPR000719">
    <property type="entry name" value="Prot_kinase_dom"/>
</dbReference>
<dbReference type="GO" id="GO:0004672">
    <property type="term" value="F:protein kinase activity"/>
    <property type="evidence" value="ECO:0007669"/>
    <property type="project" value="InterPro"/>
</dbReference>
<dbReference type="EMBL" id="RWJN01000026">
    <property type="protein sequence ID" value="TCD70166.1"/>
    <property type="molecule type" value="Genomic_DNA"/>
</dbReference>
<dbReference type="InterPro" id="IPR017441">
    <property type="entry name" value="Protein_kinase_ATP_BS"/>
</dbReference>
<proteinExistence type="predicted"/>
<feature type="binding site" evidence="1">
    <location>
        <position position="45"/>
    </location>
    <ligand>
        <name>ATP</name>
        <dbReference type="ChEBI" id="CHEBI:30616"/>
    </ligand>
</feature>
<reference evidence="3 4" key="1">
    <citation type="submission" date="2018-11" db="EMBL/GenBank/DDBJ databases">
        <title>Genome assembly of Steccherinum ochraceum LE-BIN_3174, the white-rot fungus of the Steccherinaceae family (The Residual Polyporoid clade, Polyporales, Basidiomycota).</title>
        <authorList>
            <person name="Fedorova T.V."/>
            <person name="Glazunova O.A."/>
            <person name="Landesman E.O."/>
            <person name="Moiseenko K.V."/>
            <person name="Psurtseva N.V."/>
            <person name="Savinova O.S."/>
            <person name="Shakhova N.V."/>
            <person name="Tyazhelova T.V."/>
            <person name="Vasina D.V."/>
        </authorList>
    </citation>
    <scope>NUCLEOTIDE SEQUENCE [LARGE SCALE GENOMIC DNA]</scope>
    <source>
        <strain evidence="3 4">LE-BIN_3174</strain>
    </source>
</reference>
<dbReference type="Proteomes" id="UP000292702">
    <property type="component" value="Unassembled WGS sequence"/>
</dbReference>
<keyword evidence="4" id="KW-1185">Reference proteome</keyword>
<sequence>MAADYGRKHPQRIENWWLGECLGSGFSGAIYKATHLFTHQTVALKLQDKDEACPTNRYERYFYPILQGGLGMPRLWGSGVDGRWDWLAIDLLGNSLDRIFRLSGKNVMDLRSVCCLAQQIVRFSLALPASPYTIDVNYVKIARLEFMHDRGLLHRDIQLGNCVVGLPPNQETVYMIDFGFSKQYIDPSTRRHIPESNKPRDFLGNYYFTSVNVHCRGKVPSRRDDLEAVGLMLIHLLTPGGLSWIRNGVPKTDIAHNRLKREKQRATPEDLCRGLPSEFEEFLRYCRRLKFAERPDYERWIDEFKELAVSRGYPASDAFVWPPPVNEPTVHVERHPRPSLQVRVDNQELENAVGALANLALSPRQVLGQRDVNEVTPPRPADGEIKKKKTQADRSLDGVIVISDDENELYVPPGGVRLHKAAHLSLLARKVPDTTDNAALSKLVLEFWQVLSSNRSRALTKEGFAFLDALYKQLTDPSVYVVPMRTSRTRGHTNENPVVLDRQAKMSELFKLRIDVGRASSNAVLAKMVADFGNVIDRSNGRTVTKDALGFLEGLAGRLRALQ</sequence>
<dbReference type="Gene3D" id="1.10.510.10">
    <property type="entry name" value="Transferase(Phosphotransferase) domain 1"/>
    <property type="match status" value="1"/>
</dbReference>
<evidence type="ECO:0000313" key="3">
    <source>
        <dbReference type="EMBL" id="TCD70166.1"/>
    </source>
</evidence>
<dbReference type="STRING" id="92696.A0A4R0RQW5"/>
<evidence type="ECO:0000259" key="2">
    <source>
        <dbReference type="PROSITE" id="PS50011"/>
    </source>
</evidence>
<accession>A0A4R0RQW5</accession>
<evidence type="ECO:0000313" key="4">
    <source>
        <dbReference type="Proteomes" id="UP000292702"/>
    </source>
</evidence>
<feature type="domain" description="Protein kinase" evidence="2">
    <location>
        <begin position="16"/>
        <end position="320"/>
    </location>
</feature>
<dbReference type="PROSITE" id="PS00107">
    <property type="entry name" value="PROTEIN_KINASE_ATP"/>
    <property type="match status" value="1"/>
</dbReference>
<dbReference type="SUPFAM" id="SSF56112">
    <property type="entry name" value="Protein kinase-like (PK-like)"/>
    <property type="match status" value="1"/>
</dbReference>
<dbReference type="AlphaFoldDB" id="A0A4R0RQW5"/>
<dbReference type="SMART" id="SM00220">
    <property type="entry name" value="S_TKc"/>
    <property type="match status" value="1"/>
</dbReference>
<dbReference type="PANTHER" id="PTHR11909">
    <property type="entry name" value="CASEIN KINASE-RELATED"/>
    <property type="match status" value="1"/>
</dbReference>
<evidence type="ECO:0000256" key="1">
    <source>
        <dbReference type="PROSITE-ProRule" id="PRU10141"/>
    </source>
</evidence>
<dbReference type="PROSITE" id="PS50011">
    <property type="entry name" value="PROTEIN_KINASE_DOM"/>
    <property type="match status" value="1"/>
</dbReference>
<protein>
    <recommendedName>
        <fullName evidence="2">Protein kinase domain-containing protein</fullName>
    </recommendedName>
</protein>
<dbReference type="InterPro" id="IPR011009">
    <property type="entry name" value="Kinase-like_dom_sf"/>
</dbReference>
<keyword evidence="1" id="KW-0067">ATP-binding</keyword>
<gene>
    <name evidence="3" type="ORF">EIP91_004636</name>
</gene>
<comment type="caution">
    <text evidence="3">The sequence shown here is derived from an EMBL/GenBank/DDBJ whole genome shotgun (WGS) entry which is preliminary data.</text>
</comment>
<dbReference type="GO" id="GO:0005524">
    <property type="term" value="F:ATP binding"/>
    <property type="evidence" value="ECO:0007669"/>
    <property type="project" value="UniProtKB-UniRule"/>
</dbReference>
<name>A0A4R0RQW5_9APHY</name>